<feature type="compositionally biased region" description="Basic and acidic residues" evidence="1">
    <location>
        <begin position="578"/>
        <end position="592"/>
    </location>
</feature>
<evidence type="ECO:0000313" key="3">
    <source>
        <dbReference type="Proteomes" id="UP001055156"/>
    </source>
</evidence>
<dbReference type="Gene3D" id="3.40.1520.20">
    <property type="match status" value="3"/>
</dbReference>
<feature type="compositionally biased region" description="Pro residues" evidence="1">
    <location>
        <begin position="539"/>
        <end position="549"/>
    </location>
</feature>
<keyword evidence="3" id="KW-1185">Reference proteome</keyword>
<name>A0ABQ4TB83_METOR</name>
<evidence type="ECO:0000256" key="1">
    <source>
        <dbReference type="SAM" id="MobiDB-lite"/>
    </source>
</evidence>
<dbReference type="Proteomes" id="UP001055156">
    <property type="component" value="Unassembled WGS sequence"/>
</dbReference>
<dbReference type="InterPro" id="IPR036737">
    <property type="entry name" value="OmpA-like_sf"/>
</dbReference>
<reference evidence="2" key="2">
    <citation type="submission" date="2021-08" db="EMBL/GenBank/DDBJ databases">
        <authorList>
            <person name="Tani A."/>
            <person name="Ola A."/>
            <person name="Ogura Y."/>
            <person name="Katsura K."/>
            <person name="Hayashi T."/>
        </authorList>
    </citation>
    <scope>NUCLEOTIDE SEQUENCE</scope>
    <source>
        <strain evidence="2">NBRC 15689</strain>
    </source>
</reference>
<sequence>MPADSALTEKLRRAGWLVGLPGLALIAAASVGFGQARVAAELREAAAGLVRETGEGAPEPWLRVEPQGRDLVALGEAPDAALRASVLARLAVLPGLRRLIDRTGLIEEASPFVWSLTREADGRIAASGSRPAEIGGHLLADRVIAELPRGTVLQDAAHAARGAPPDFVEAALFAARQIVKLEPGGRVRLGDTTLSIEGAAVDGAAYEALRATALTPPNGFGLGPLAIQPPRTDDFRLAVSRGAEGSLRLSGNVVSEAARTELLATAAQVAEGAPVTDETRAARGLPEGVDFTALARTLFDLAALLRQGEASFVQGRLSVEGVAIDGQAIGDVQKRLGEGLPAGLQAGSVRLSAQPVSPYRIRIRREAERVLVSGHFPDGQTRTALLDGLGARFFREAIVDRSRIAEGAPPNLLRALKSAIDPLSTLAEGELALSDTALRLSGRSLYAQSARRIAETLPQALPAGWTASVAVDVADAPRRYDAATCARLFTERVSGHALRFAAGSVALERDFYPVLDALAELAKACPEERVEVAGHPDAPGTPPPSPQPLPEAKAAETKPDPKKAEAGKTTPGSKAAKGVKDNKKAAEKKPEPAEPPVDLPRQRALAILDYLQKAGVPADRLVAASGAAPDGRQSVSLGLRS</sequence>
<evidence type="ECO:0000313" key="2">
    <source>
        <dbReference type="EMBL" id="GJE28493.1"/>
    </source>
</evidence>
<organism evidence="2 3">
    <name type="scientific">Methylobacterium organophilum</name>
    <dbReference type="NCBI Taxonomy" id="410"/>
    <lineage>
        <taxon>Bacteria</taxon>
        <taxon>Pseudomonadati</taxon>
        <taxon>Pseudomonadota</taxon>
        <taxon>Alphaproteobacteria</taxon>
        <taxon>Hyphomicrobiales</taxon>
        <taxon>Methylobacteriaceae</taxon>
        <taxon>Methylobacterium</taxon>
    </lineage>
</organism>
<protein>
    <recommendedName>
        <fullName evidence="4">Flagellar motor protein MotB</fullName>
    </recommendedName>
</protein>
<proteinExistence type="predicted"/>
<dbReference type="EMBL" id="BPQV01000010">
    <property type="protein sequence ID" value="GJE28493.1"/>
    <property type="molecule type" value="Genomic_DNA"/>
</dbReference>
<feature type="compositionally biased region" description="Basic and acidic residues" evidence="1">
    <location>
        <begin position="553"/>
        <end position="566"/>
    </location>
</feature>
<evidence type="ECO:0008006" key="4">
    <source>
        <dbReference type="Google" id="ProtNLM"/>
    </source>
</evidence>
<reference evidence="2" key="1">
    <citation type="journal article" date="2021" name="Front. Microbiol.">
        <title>Comprehensive Comparative Genomics and Phenotyping of Methylobacterium Species.</title>
        <authorList>
            <person name="Alessa O."/>
            <person name="Ogura Y."/>
            <person name="Fujitani Y."/>
            <person name="Takami H."/>
            <person name="Hayashi T."/>
            <person name="Sahin N."/>
            <person name="Tani A."/>
        </authorList>
    </citation>
    <scope>NUCLEOTIDE SEQUENCE</scope>
    <source>
        <strain evidence="2">NBRC 15689</strain>
    </source>
</reference>
<dbReference type="Gene3D" id="3.30.1330.60">
    <property type="entry name" value="OmpA-like domain"/>
    <property type="match status" value="1"/>
</dbReference>
<dbReference type="SUPFAM" id="SSF103088">
    <property type="entry name" value="OmpA-like"/>
    <property type="match status" value="1"/>
</dbReference>
<dbReference type="RefSeq" id="WP_238312439.1">
    <property type="nucleotide sequence ID" value="NZ_BPQV01000010.1"/>
</dbReference>
<gene>
    <name evidence="2" type="ORF">LKMONMHP_3364</name>
</gene>
<comment type="caution">
    <text evidence="2">The sequence shown here is derived from an EMBL/GenBank/DDBJ whole genome shotgun (WGS) entry which is preliminary data.</text>
</comment>
<accession>A0ABQ4TB83</accession>
<feature type="region of interest" description="Disordered" evidence="1">
    <location>
        <begin position="532"/>
        <end position="601"/>
    </location>
</feature>